<dbReference type="Proteomes" id="UP001497382">
    <property type="component" value="Unassembled WGS sequence"/>
</dbReference>
<feature type="chain" id="PRO_5043460858" evidence="2">
    <location>
        <begin position="24"/>
        <end position="171"/>
    </location>
</feature>
<evidence type="ECO:0000256" key="1">
    <source>
        <dbReference type="SAM" id="MobiDB-lite"/>
    </source>
</evidence>
<comment type="caution">
    <text evidence="3">The sequence shown here is derived from an EMBL/GenBank/DDBJ whole genome shotgun (WGS) entry which is preliminary data.</text>
</comment>
<organism evidence="3 4">
    <name type="scientific">Larinioides sclopetarius</name>
    <dbReference type="NCBI Taxonomy" id="280406"/>
    <lineage>
        <taxon>Eukaryota</taxon>
        <taxon>Metazoa</taxon>
        <taxon>Ecdysozoa</taxon>
        <taxon>Arthropoda</taxon>
        <taxon>Chelicerata</taxon>
        <taxon>Arachnida</taxon>
        <taxon>Araneae</taxon>
        <taxon>Araneomorphae</taxon>
        <taxon>Entelegynae</taxon>
        <taxon>Araneoidea</taxon>
        <taxon>Araneidae</taxon>
        <taxon>Larinioides</taxon>
    </lineage>
</organism>
<keyword evidence="4" id="KW-1185">Reference proteome</keyword>
<dbReference type="EMBL" id="CAXIEN010000057">
    <property type="protein sequence ID" value="CAL1271912.1"/>
    <property type="molecule type" value="Genomic_DNA"/>
</dbReference>
<evidence type="ECO:0000313" key="4">
    <source>
        <dbReference type="Proteomes" id="UP001497382"/>
    </source>
</evidence>
<name>A0AAV1ZKM0_9ARAC</name>
<proteinExistence type="predicted"/>
<dbReference type="AlphaFoldDB" id="A0AAV1ZKM0"/>
<keyword evidence="2" id="KW-0732">Signal</keyword>
<evidence type="ECO:0000313" key="3">
    <source>
        <dbReference type="EMBL" id="CAL1271912.1"/>
    </source>
</evidence>
<gene>
    <name evidence="3" type="ORF">LARSCL_LOCUS6089</name>
</gene>
<evidence type="ECO:0000256" key="2">
    <source>
        <dbReference type="SAM" id="SignalP"/>
    </source>
</evidence>
<feature type="signal peptide" evidence="2">
    <location>
        <begin position="1"/>
        <end position="23"/>
    </location>
</feature>
<feature type="compositionally biased region" description="Basic and acidic residues" evidence="1">
    <location>
        <begin position="143"/>
        <end position="171"/>
    </location>
</feature>
<reference evidence="3 4" key="1">
    <citation type="submission" date="2024-04" db="EMBL/GenBank/DDBJ databases">
        <authorList>
            <person name="Rising A."/>
            <person name="Reimegard J."/>
            <person name="Sonavane S."/>
            <person name="Akerstrom W."/>
            <person name="Nylinder S."/>
            <person name="Hedman E."/>
            <person name="Kallberg Y."/>
        </authorList>
    </citation>
    <scope>NUCLEOTIDE SEQUENCE [LARGE SCALE GENOMIC DNA]</scope>
</reference>
<sequence>MKNFILVLGVFFAVCVFWSYGYSDEEFIEQWNCISESGDNDLCNGFQDCIKLVPQCNLLPYLYCMKKILPDGAGSCSKTEEAYGNEKQRREVDKCYSDITTLPNGDNWTTFPAMAPFLGCVEDLGNKCKSRKNSESSESSESNSHEHSKSSESGSHEHSKSSESGSHEHSK</sequence>
<protein>
    <submittedName>
        <fullName evidence="3">Uncharacterized protein</fullName>
    </submittedName>
</protein>
<accession>A0AAV1ZKM0</accession>
<feature type="region of interest" description="Disordered" evidence="1">
    <location>
        <begin position="128"/>
        <end position="171"/>
    </location>
</feature>